<proteinExistence type="predicted"/>
<feature type="coiled-coil region" evidence="1">
    <location>
        <begin position="165"/>
        <end position="213"/>
    </location>
</feature>
<dbReference type="AlphaFoldDB" id="A0A9N9P9N9"/>
<dbReference type="EMBL" id="CAJVQA010032863">
    <property type="protein sequence ID" value="CAG8803703.1"/>
    <property type="molecule type" value="Genomic_DNA"/>
</dbReference>
<keyword evidence="3" id="KW-1185">Reference proteome</keyword>
<accession>A0A9N9P9N9</accession>
<reference evidence="2" key="1">
    <citation type="submission" date="2021-06" db="EMBL/GenBank/DDBJ databases">
        <authorList>
            <person name="Kallberg Y."/>
            <person name="Tangrot J."/>
            <person name="Rosling A."/>
        </authorList>
    </citation>
    <scope>NUCLEOTIDE SEQUENCE</scope>
    <source>
        <strain evidence="2">FL966</strain>
    </source>
</reference>
<gene>
    <name evidence="2" type="ORF">CPELLU_LOCUS17930</name>
</gene>
<name>A0A9N9P9N9_9GLOM</name>
<evidence type="ECO:0000313" key="3">
    <source>
        <dbReference type="Proteomes" id="UP000789759"/>
    </source>
</evidence>
<sequence length="217" mass="25778">MSFIFSGINKTFKEFVEKLLDIKFKKFDKIAKNDNEKRHKGKVFEYFLYELATHNGIIVKMNQTFISFSKTIFKTLSDGSGNIKIQLAEIREFLNTAKRKTNYDVAFFISNIELSDYAINELKNYTGDKAKICICLIQDFIPKIHEYENIFLNNKIKLEKEKTKYLEYEIENRTLKKYNEKLENLNEILETKIKTIEENNKKLDEKLNLILEILNKK</sequence>
<keyword evidence="1" id="KW-0175">Coiled coil</keyword>
<evidence type="ECO:0000256" key="1">
    <source>
        <dbReference type="SAM" id="Coils"/>
    </source>
</evidence>
<dbReference type="Proteomes" id="UP000789759">
    <property type="component" value="Unassembled WGS sequence"/>
</dbReference>
<evidence type="ECO:0000313" key="2">
    <source>
        <dbReference type="EMBL" id="CAG8803703.1"/>
    </source>
</evidence>
<comment type="caution">
    <text evidence="2">The sequence shown here is derived from an EMBL/GenBank/DDBJ whole genome shotgun (WGS) entry which is preliminary data.</text>
</comment>
<organism evidence="2 3">
    <name type="scientific">Cetraspora pellucida</name>
    <dbReference type="NCBI Taxonomy" id="1433469"/>
    <lineage>
        <taxon>Eukaryota</taxon>
        <taxon>Fungi</taxon>
        <taxon>Fungi incertae sedis</taxon>
        <taxon>Mucoromycota</taxon>
        <taxon>Glomeromycotina</taxon>
        <taxon>Glomeromycetes</taxon>
        <taxon>Diversisporales</taxon>
        <taxon>Gigasporaceae</taxon>
        <taxon>Cetraspora</taxon>
    </lineage>
</organism>
<protein>
    <submittedName>
        <fullName evidence="2">24716_t:CDS:1</fullName>
    </submittedName>
</protein>